<organism evidence="1 2">
    <name type="scientific">Ceriporiopsis subvermispora (strain B)</name>
    <name type="common">White-rot fungus</name>
    <name type="synonym">Gelatoporia subvermispora</name>
    <dbReference type="NCBI Taxonomy" id="914234"/>
    <lineage>
        <taxon>Eukaryota</taxon>
        <taxon>Fungi</taxon>
        <taxon>Dikarya</taxon>
        <taxon>Basidiomycota</taxon>
        <taxon>Agaricomycotina</taxon>
        <taxon>Agaricomycetes</taxon>
        <taxon>Polyporales</taxon>
        <taxon>Gelatoporiaceae</taxon>
        <taxon>Gelatoporia</taxon>
    </lineage>
</organism>
<dbReference type="Proteomes" id="UP000016930">
    <property type="component" value="Unassembled WGS sequence"/>
</dbReference>
<keyword evidence="2" id="KW-1185">Reference proteome</keyword>
<protein>
    <submittedName>
        <fullName evidence="1">Uncharacterized protein</fullName>
    </submittedName>
</protein>
<proteinExistence type="predicted"/>
<name>M2Q460_CERS8</name>
<reference evidence="1 2" key="1">
    <citation type="journal article" date="2012" name="Proc. Natl. Acad. Sci. U.S.A.">
        <title>Comparative genomics of Ceriporiopsis subvermispora and Phanerochaete chrysosporium provide insight into selective ligninolysis.</title>
        <authorList>
            <person name="Fernandez-Fueyo E."/>
            <person name="Ruiz-Duenas F.J."/>
            <person name="Ferreira P."/>
            <person name="Floudas D."/>
            <person name="Hibbett D.S."/>
            <person name="Canessa P."/>
            <person name="Larrondo L.F."/>
            <person name="James T.Y."/>
            <person name="Seelenfreund D."/>
            <person name="Lobos S."/>
            <person name="Polanco R."/>
            <person name="Tello M."/>
            <person name="Honda Y."/>
            <person name="Watanabe T."/>
            <person name="Watanabe T."/>
            <person name="Ryu J.S."/>
            <person name="Kubicek C.P."/>
            <person name="Schmoll M."/>
            <person name="Gaskell J."/>
            <person name="Hammel K.E."/>
            <person name="St John F.J."/>
            <person name="Vanden Wymelenberg A."/>
            <person name="Sabat G."/>
            <person name="Splinter BonDurant S."/>
            <person name="Syed K."/>
            <person name="Yadav J.S."/>
            <person name="Doddapaneni H."/>
            <person name="Subramanian V."/>
            <person name="Lavin J.L."/>
            <person name="Oguiza J.A."/>
            <person name="Perez G."/>
            <person name="Pisabarro A.G."/>
            <person name="Ramirez L."/>
            <person name="Santoyo F."/>
            <person name="Master E."/>
            <person name="Coutinho P.M."/>
            <person name="Henrissat B."/>
            <person name="Lombard V."/>
            <person name="Magnuson J.K."/>
            <person name="Kuees U."/>
            <person name="Hori C."/>
            <person name="Igarashi K."/>
            <person name="Samejima M."/>
            <person name="Held B.W."/>
            <person name="Barry K.W."/>
            <person name="LaButti K.M."/>
            <person name="Lapidus A."/>
            <person name="Lindquist E.A."/>
            <person name="Lucas S.M."/>
            <person name="Riley R."/>
            <person name="Salamov A.A."/>
            <person name="Hoffmeister D."/>
            <person name="Schwenk D."/>
            <person name="Hadar Y."/>
            <person name="Yarden O."/>
            <person name="de Vries R.P."/>
            <person name="Wiebenga A."/>
            <person name="Stenlid J."/>
            <person name="Eastwood D."/>
            <person name="Grigoriev I.V."/>
            <person name="Berka R.M."/>
            <person name="Blanchette R.A."/>
            <person name="Kersten P."/>
            <person name="Martinez A.T."/>
            <person name="Vicuna R."/>
            <person name="Cullen D."/>
        </authorList>
    </citation>
    <scope>NUCLEOTIDE SEQUENCE [LARGE SCALE GENOMIC DNA]</scope>
    <source>
        <strain evidence="1 2">B</strain>
    </source>
</reference>
<accession>M2Q460</accession>
<dbReference type="HOGENOM" id="CLU_3032177_0_0_1"/>
<gene>
    <name evidence="1" type="ORF">CERSUDRAFT_119623</name>
</gene>
<dbReference type="EMBL" id="KB445817">
    <property type="protein sequence ID" value="EMD31588.1"/>
    <property type="molecule type" value="Genomic_DNA"/>
</dbReference>
<sequence>MQMRRKLFAAERSAVNGEGLARCSGTHSKMCWSTCCEGCLVDRDRSRRDVDGEWK</sequence>
<dbReference type="AlphaFoldDB" id="M2Q460"/>
<evidence type="ECO:0000313" key="1">
    <source>
        <dbReference type="EMBL" id="EMD31588.1"/>
    </source>
</evidence>
<evidence type="ECO:0000313" key="2">
    <source>
        <dbReference type="Proteomes" id="UP000016930"/>
    </source>
</evidence>